<dbReference type="CDD" id="cd07098">
    <property type="entry name" value="ALDH_F15-22"/>
    <property type="match status" value="1"/>
</dbReference>
<evidence type="ECO:0000256" key="6">
    <source>
        <dbReference type="RuleBase" id="RU003345"/>
    </source>
</evidence>
<protein>
    <recommendedName>
        <fullName evidence="3">aldehyde dehydrogenase (NAD(+))</fullName>
        <ecNumber evidence="3">1.2.1.3</ecNumber>
    </recommendedName>
</protein>
<feature type="active site" evidence="5">
    <location>
        <position position="319"/>
    </location>
</feature>
<evidence type="ECO:0000259" key="7">
    <source>
        <dbReference type="Pfam" id="PF00171"/>
    </source>
</evidence>
<dbReference type="Gene3D" id="3.40.309.10">
    <property type="entry name" value="Aldehyde Dehydrogenase, Chain A, domain 2"/>
    <property type="match status" value="1"/>
</dbReference>
<dbReference type="InterPro" id="IPR029510">
    <property type="entry name" value="Ald_DH_CS_GLU"/>
</dbReference>
<evidence type="ECO:0000256" key="2">
    <source>
        <dbReference type="ARBA" id="ARBA00023002"/>
    </source>
</evidence>
<dbReference type="FunFam" id="3.40.309.10:FF:000024">
    <property type="entry name" value="Betaine aldehyde dehydrogenase"/>
    <property type="match status" value="1"/>
</dbReference>
<dbReference type="SUPFAM" id="SSF53720">
    <property type="entry name" value="ALDH-like"/>
    <property type="match status" value="1"/>
</dbReference>
<organism evidence="8 9">
    <name type="scientific">Sodiomyces alkalinus (strain CBS 110278 / VKM F-3762 / F11)</name>
    <name type="common">Alkaliphilic filamentous fungus</name>
    <dbReference type="NCBI Taxonomy" id="1314773"/>
    <lineage>
        <taxon>Eukaryota</taxon>
        <taxon>Fungi</taxon>
        <taxon>Dikarya</taxon>
        <taxon>Ascomycota</taxon>
        <taxon>Pezizomycotina</taxon>
        <taxon>Sordariomycetes</taxon>
        <taxon>Hypocreomycetidae</taxon>
        <taxon>Glomerellales</taxon>
        <taxon>Plectosphaerellaceae</taxon>
        <taxon>Sodiomyces</taxon>
    </lineage>
</organism>
<evidence type="ECO:0000313" key="9">
    <source>
        <dbReference type="Proteomes" id="UP000272025"/>
    </source>
</evidence>
<dbReference type="Gene3D" id="3.40.605.10">
    <property type="entry name" value="Aldehyde Dehydrogenase, Chain A, domain 1"/>
    <property type="match status" value="1"/>
</dbReference>
<evidence type="ECO:0000256" key="4">
    <source>
        <dbReference type="ARBA" id="ARBA00049194"/>
    </source>
</evidence>
<dbReference type="STRING" id="1314773.A0A3N2PSQ7"/>
<dbReference type="EMBL" id="ML119057">
    <property type="protein sequence ID" value="ROT37553.1"/>
    <property type="molecule type" value="Genomic_DNA"/>
</dbReference>
<comment type="similarity">
    <text evidence="1 6">Belongs to the aldehyde dehydrogenase family.</text>
</comment>
<keyword evidence="9" id="KW-1185">Reference proteome</keyword>
<dbReference type="AlphaFoldDB" id="A0A3N2PSQ7"/>
<dbReference type="InterPro" id="IPR016161">
    <property type="entry name" value="Ald_DH/histidinol_DH"/>
</dbReference>
<evidence type="ECO:0000256" key="1">
    <source>
        <dbReference type="ARBA" id="ARBA00009986"/>
    </source>
</evidence>
<comment type="catalytic activity">
    <reaction evidence="4">
        <text>an aldehyde + NAD(+) + H2O = a carboxylate + NADH + 2 H(+)</text>
        <dbReference type="Rhea" id="RHEA:16185"/>
        <dbReference type="ChEBI" id="CHEBI:15377"/>
        <dbReference type="ChEBI" id="CHEBI:15378"/>
        <dbReference type="ChEBI" id="CHEBI:17478"/>
        <dbReference type="ChEBI" id="CHEBI:29067"/>
        <dbReference type="ChEBI" id="CHEBI:57540"/>
        <dbReference type="ChEBI" id="CHEBI:57945"/>
        <dbReference type="EC" id="1.2.1.3"/>
    </reaction>
</comment>
<dbReference type="PROSITE" id="PS00687">
    <property type="entry name" value="ALDEHYDE_DEHYDR_GLU"/>
    <property type="match status" value="1"/>
</dbReference>
<proteinExistence type="inferred from homology"/>
<feature type="domain" description="Aldehyde dehydrogenase" evidence="7">
    <location>
        <begin position="83"/>
        <end position="548"/>
    </location>
</feature>
<sequence>MVSSLEPPSPSFSLRDLRVVLPSRFQVAQVLFSLLALAASVWAIGRVRNAEDKTPRKYTVPGPKTPDTYQTVEETSIKLPGSSAIQCYAPATGQFLGLINPSTPAAIDRALDAAHAAQAKWSRTDFAARRAVLRTLLQHVLENQEAICRVACLESGKTMVDAQLGEILVTAEKLEWTIKHGEDALRPSRRPTNLLMTYKRNEVRYEPLGVVAALVSWNYPFHNFIGPVISSLFAGNGILVKISEQAAWSAQYFTAIVRGALVAHGHDPALVQSIVCWPQTAAHITSHPRISHLTFIGSKPVCHQVAASAAKPLTPLVAELGGKDAAIVLDSAARDLARIVETLLRGTFQASGQNCIGIERIIATPKVYDRLVQLLEPRVQALRLGPTADVGAMISDASFDRLESLTTSAVAAGARLLAGGKRYNHPDHPKGHYFTPTLLADVTPEMAIAQEECFGPLMVLMRVPSNEPADVLAYANSSDFGLGASIFGGDSDPCLRAVVDGLRTGMVAVNDFAAYYAVQLPFGGVRGSGYGRFAGKEGLRGLCNPKSVCLDRFGWLGIRTGIPPPVRYPVADQERTWRFTRGVVQLGYGPTLVQKAAGLLSMAKNM</sequence>
<dbReference type="OrthoDB" id="310895at2759"/>
<dbReference type="PROSITE" id="PS00070">
    <property type="entry name" value="ALDEHYDE_DEHYDR_CYS"/>
    <property type="match status" value="1"/>
</dbReference>
<evidence type="ECO:0000256" key="5">
    <source>
        <dbReference type="PROSITE-ProRule" id="PRU10007"/>
    </source>
</evidence>
<accession>A0A3N2PSQ7</accession>
<dbReference type="RefSeq" id="XP_028465359.1">
    <property type="nucleotide sequence ID" value="XM_028608208.1"/>
</dbReference>
<dbReference type="GeneID" id="39576686"/>
<dbReference type="Proteomes" id="UP000272025">
    <property type="component" value="Unassembled WGS sequence"/>
</dbReference>
<gene>
    <name evidence="8" type="ORF">SODALDRAFT_280023</name>
</gene>
<dbReference type="Pfam" id="PF00171">
    <property type="entry name" value="Aldedh"/>
    <property type="match status" value="1"/>
</dbReference>
<dbReference type="InterPro" id="IPR015590">
    <property type="entry name" value="Aldehyde_DH_dom"/>
</dbReference>
<dbReference type="InterPro" id="IPR016162">
    <property type="entry name" value="Ald_DH_N"/>
</dbReference>
<dbReference type="InterPro" id="IPR016160">
    <property type="entry name" value="Ald_DH_CS_CYS"/>
</dbReference>
<dbReference type="PANTHER" id="PTHR11699">
    <property type="entry name" value="ALDEHYDE DEHYDROGENASE-RELATED"/>
    <property type="match status" value="1"/>
</dbReference>
<evidence type="ECO:0000313" key="8">
    <source>
        <dbReference type="EMBL" id="ROT37553.1"/>
    </source>
</evidence>
<dbReference type="GO" id="GO:0004029">
    <property type="term" value="F:aldehyde dehydrogenase (NAD+) activity"/>
    <property type="evidence" value="ECO:0007669"/>
    <property type="project" value="UniProtKB-EC"/>
</dbReference>
<evidence type="ECO:0000256" key="3">
    <source>
        <dbReference type="ARBA" id="ARBA00024226"/>
    </source>
</evidence>
<reference evidence="8 9" key="1">
    <citation type="journal article" date="2018" name="Mol. Ecol.">
        <title>The obligate alkalophilic soda-lake fungus Sodiomyces alkalinus has shifted to a protein diet.</title>
        <authorList>
            <person name="Grum-Grzhimaylo A.A."/>
            <person name="Falkoski D.L."/>
            <person name="van den Heuvel J."/>
            <person name="Valero-Jimenez C.A."/>
            <person name="Min B."/>
            <person name="Choi I.G."/>
            <person name="Lipzen A."/>
            <person name="Daum C.G."/>
            <person name="Aanen D.K."/>
            <person name="Tsang A."/>
            <person name="Henrissat B."/>
            <person name="Bilanenko E.N."/>
            <person name="de Vries R.P."/>
            <person name="van Kan J.A.L."/>
            <person name="Grigoriev I.V."/>
            <person name="Debets A.J.M."/>
        </authorList>
    </citation>
    <scope>NUCLEOTIDE SEQUENCE [LARGE SCALE GENOMIC DNA]</scope>
    <source>
        <strain evidence="8 9">F11</strain>
    </source>
</reference>
<dbReference type="EC" id="1.2.1.3" evidence="3"/>
<name>A0A3N2PSQ7_SODAK</name>
<dbReference type="InterPro" id="IPR016163">
    <property type="entry name" value="Ald_DH_C"/>
</dbReference>
<keyword evidence="2 6" id="KW-0560">Oxidoreductase</keyword>